<dbReference type="Pfam" id="PF01569">
    <property type="entry name" value="PAP2"/>
    <property type="match status" value="1"/>
</dbReference>
<evidence type="ECO:0000313" key="5">
    <source>
        <dbReference type="Proteomes" id="UP000064967"/>
    </source>
</evidence>
<evidence type="ECO:0000256" key="1">
    <source>
        <dbReference type="SAM" id="MobiDB-lite"/>
    </source>
</evidence>
<organism evidence="4 5">
    <name type="scientific">Labilithrix luteola</name>
    <dbReference type="NCBI Taxonomy" id="1391654"/>
    <lineage>
        <taxon>Bacteria</taxon>
        <taxon>Pseudomonadati</taxon>
        <taxon>Myxococcota</taxon>
        <taxon>Polyangia</taxon>
        <taxon>Polyangiales</taxon>
        <taxon>Labilitrichaceae</taxon>
        <taxon>Labilithrix</taxon>
    </lineage>
</organism>
<dbReference type="PANTHER" id="PTHR14969">
    <property type="entry name" value="SPHINGOSINE-1-PHOSPHATE PHOSPHOHYDROLASE"/>
    <property type="match status" value="1"/>
</dbReference>
<dbReference type="CDD" id="cd01610">
    <property type="entry name" value="PAP2_like"/>
    <property type="match status" value="1"/>
</dbReference>
<accession>A0A0K1Q3Z9</accession>
<proteinExistence type="predicted"/>
<feature type="region of interest" description="Disordered" evidence="1">
    <location>
        <begin position="27"/>
        <end position="76"/>
    </location>
</feature>
<dbReference type="SUPFAM" id="SSF48317">
    <property type="entry name" value="Acid phosphatase/Vanadium-dependent haloperoxidase"/>
    <property type="match status" value="1"/>
</dbReference>
<dbReference type="PANTHER" id="PTHR14969:SF13">
    <property type="entry name" value="AT30094P"/>
    <property type="match status" value="1"/>
</dbReference>
<gene>
    <name evidence="4" type="ORF">AKJ09_07141</name>
</gene>
<dbReference type="InterPro" id="IPR036938">
    <property type="entry name" value="PAP2/HPO_sf"/>
</dbReference>
<dbReference type="Proteomes" id="UP000064967">
    <property type="component" value="Chromosome"/>
</dbReference>
<evidence type="ECO:0000259" key="3">
    <source>
        <dbReference type="SMART" id="SM00014"/>
    </source>
</evidence>
<evidence type="ECO:0000256" key="2">
    <source>
        <dbReference type="SAM" id="SignalP"/>
    </source>
</evidence>
<dbReference type="AlphaFoldDB" id="A0A0K1Q3Z9"/>
<feature type="chain" id="PRO_5005466543" evidence="2">
    <location>
        <begin position="33"/>
        <end position="336"/>
    </location>
</feature>
<dbReference type="EMBL" id="CP012333">
    <property type="protein sequence ID" value="AKV00478.1"/>
    <property type="molecule type" value="Genomic_DNA"/>
</dbReference>
<dbReference type="InterPro" id="IPR000326">
    <property type="entry name" value="PAP2/HPO"/>
</dbReference>
<reference evidence="4 5" key="1">
    <citation type="submission" date="2015-08" db="EMBL/GenBank/DDBJ databases">
        <authorList>
            <person name="Babu N.S."/>
            <person name="Beckwith C.J."/>
            <person name="Beseler K.G."/>
            <person name="Brison A."/>
            <person name="Carone J.V."/>
            <person name="Caskin T.P."/>
            <person name="Diamond M."/>
            <person name="Durham M.E."/>
            <person name="Foxe J.M."/>
            <person name="Go M."/>
            <person name="Henderson B.A."/>
            <person name="Jones I.B."/>
            <person name="McGettigan J.A."/>
            <person name="Micheletti S.J."/>
            <person name="Nasrallah M.E."/>
            <person name="Ortiz D."/>
            <person name="Piller C.R."/>
            <person name="Privatt S.R."/>
            <person name="Schneider S.L."/>
            <person name="Sharp S."/>
            <person name="Smith T.C."/>
            <person name="Stanton J.D."/>
            <person name="Ullery H.E."/>
            <person name="Wilson R.J."/>
            <person name="Serrano M.G."/>
            <person name="Buck G."/>
            <person name="Lee V."/>
            <person name="Wang Y."/>
            <person name="Carvalho R."/>
            <person name="Voegtly L."/>
            <person name="Shi R."/>
            <person name="Duckworth R."/>
            <person name="Johnson A."/>
            <person name="Loviza R."/>
            <person name="Walstead R."/>
            <person name="Shah Z."/>
            <person name="Kiflezghi M."/>
            <person name="Wade K."/>
            <person name="Ball S.L."/>
            <person name="Bradley K.W."/>
            <person name="Asai D.J."/>
            <person name="Bowman C.A."/>
            <person name="Russell D.A."/>
            <person name="Pope W.H."/>
            <person name="Jacobs-Sera D."/>
            <person name="Hendrix R.W."/>
            <person name="Hatfull G.F."/>
        </authorList>
    </citation>
    <scope>NUCLEOTIDE SEQUENCE [LARGE SCALE GENOMIC DNA]</scope>
    <source>
        <strain evidence="4 5">DSM 27648</strain>
    </source>
</reference>
<dbReference type="SMART" id="SM00014">
    <property type="entry name" value="acidPPc"/>
    <property type="match status" value="1"/>
</dbReference>
<keyword evidence="5" id="KW-1185">Reference proteome</keyword>
<feature type="signal peptide" evidence="2">
    <location>
        <begin position="1"/>
        <end position="32"/>
    </location>
</feature>
<dbReference type="Gene3D" id="1.20.144.10">
    <property type="entry name" value="Phosphatidic acid phosphatase type 2/haloperoxidase"/>
    <property type="match status" value="1"/>
</dbReference>
<feature type="domain" description="Phosphatidic acid phosphatase type 2/haloperoxidase" evidence="3">
    <location>
        <begin position="175"/>
        <end position="302"/>
    </location>
</feature>
<keyword evidence="2" id="KW-0732">Signal</keyword>
<protein>
    <submittedName>
        <fullName evidence="4">Phosphoesterase PA-phosphatase related protein</fullName>
    </submittedName>
</protein>
<name>A0A0K1Q3Z9_9BACT</name>
<evidence type="ECO:0000313" key="4">
    <source>
        <dbReference type="EMBL" id="AKV00478.1"/>
    </source>
</evidence>
<sequence length="336" mass="35338">MSSRIPPSSRFSRPLVASLAMAASIVTGTAHAHAEEPEPAPPTSPAEAKPSPQIEPADAPARSVQVFPTPLEPPPPGRTTFDIDPVADAAIIGVALGFAGILDLINSTGEIRPQQISPNFHRSQLIAIDRGALHQPFDDNAGTLSNIGVLTAGAFAVIDPILTGFRENSVQAGIVDGFLYAESFSLTFALTNVAKLAVRRPRPKAYIDAENHKGDPNYMNADTDSSLSFFSGHASTVAAIGATATYLAFARSPNSVRPWLTLVLAATLTTFVSYERVRAGAHFPTDVIAGSLAGTGIGIAVPHFHRTADIKQRRVWVGFAPAERGEGGSAMLNAVF</sequence>
<dbReference type="KEGG" id="llu:AKJ09_07141"/>
<dbReference type="STRING" id="1391654.AKJ09_07141"/>